<dbReference type="RefSeq" id="WP_105735861.1">
    <property type="nucleotide sequence ID" value="NZ_PVBT01000006.1"/>
</dbReference>
<keyword evidence="7" id="KW-1185">Reference proteome</keyword>
<dbReference type="SUPFAM" id="SSF46689">
    <property type="entry name" value="Homeodomain-like"/>
    <property type="match status" value="1"/>
</dbReference>
<organism evidence="6 7">
    <name type="scientific">Phyllobacterium myrsinacearum</name>
    <dbReference type="NCBI Taxonomy" id="28101"/>
    <lineage>
        <taxon>Bacteria</taxon>
        <taxon>Pseudomonadati</taxon>
        <taxon>Pseudomonadota</taxon>
        <taxon>Alphaproteobacteria</taxon>
        <taxon>Hyphomicrobiales</taxon>
        <taxon>Phyllobacteriaceae</taxon>
        <taxon>Phyllobacterium</taxon>
    </lineage>
</organism>
<dbReference type="PANTHER" id="PTHR11019">
    <property type="entry name" value="HTH-TYPE TRANSCRIPTIONAL REGULATOR NIMR"/>
    <property type="match status" value="1"/>
</dbReference>
<dbReference type="PROSITE" id="PS00041">
    <property type="entry name" value="HTH_ARAC_FAMILY_1"/>
    <property type="match status" value="1"/>
</dbReference>
<name>A0A2S9JDT3_9HYPH</name>
<sequence>MSYFITPEQAMSSEGPIIIAGRQERSVPRFVPVHAHARGQLLGASTGLLTIGTEAGQWVVPAIHAVWIPPHHKHSLQSHGAYFGWSVYVAEPECAMLPAIPCTLRSSGLLREAVSRAAGWRGGVLDQGKERIARVILDEIASLPHEDLGLPMPADVRLVRIAHALTGNLLDERKAEDWADWAGIPARTMTRKFVVETGFTFTEWRQRARLMRALELLAAGQAVTTVALDVGYNNISAFIAMFRRVFGVTPTRYFANGSL</sequence>
<dbReference type="InterPro" id="IPR018062">
    <property type="entry name" value="HTH_AraC-typ_CS"/>
</dbReference>
<dbReference type="PRINTS" id="PR00032">
    <property type="entry name" value="HTHARAC"/>
</dbReference>
<dbReference type="PANTHER" id="PTHR11019:SF159">
    <property type="entry name" value="TRANSCRIPTIONAL REGULATOR-RELATED"/>
    <property type="match status" value="1"/>
</dbReference>
<dbReference type="GO" id="GO:0003700">
    <property type="term" value="F:DNA-binding transcription factor activity"/>
    <property type="evidence" value="ECO:0007669"/>
    <property type="project" value="InterPro"/>
</dbReference>
<dbReference type="Proteomes" id="UP000238563">
    <property type="component" value="Unassembled WGS sequence"/>
</dbReference>
<evidence type="ECO:0000256" key="2">
    <source>
        <dbReference type="ARBA" id="ARBA00023015"/>
    </source>
</evidence>
<dbReference type="SMART" id="SM00342">
    <property type="entry name" value="HTH_ARAC"/>
    <property type="match status" value="1"/>
</dbReference>
<dbReference type="FunFam" id="1.10.10.60:FF:000132">
    <property type="entry name" value="AraC family transcriptional regulator"/>
    <property type="match status" value="1"/>
</dbReference>
<evidence type="ECO:0000259" key="5">
    <source>
        <dbReference type="PROSITE" id="PS01124"/>
    </source>
</evidence>
<evidence type="ECO:0000313" key="6">
    <source>
        <dbReference type="EMBL" id="PRD51051.1"/>
    </source>
</evidence>
<evidence type="ECO:0000313" key="7">
    <source>
        <dbReference type="Proteomes" id="UP000238563"/>
    </source>
</evidence>
<protein>
    <submittedName>
        <fullName evidence="6">AraC family transcriptional regulator</fullName>
    </submittedName>
</protein>
<keyword evidence="1" id="KW-0678">Repressor</keyword>
<evidence type="ECO:0000256" key="3">
    <source>
        <dbReference type="ARBA" id="ARBA00023125"/>
    </source>
</evidence>
<dbReference type="AlphaFoldDB" id="A0A2S9JDT3"/>
<keyword evidence="3" id="KW-0238">DNA-binding</keyword>
<dbReference type="GO" id="GO:0043565">
    <property type="term" value="F:sequence-specific DNA binding"/>
    <property type="evidence" value="ECO:0007669"/>
    <property type="project" value="InterPro"/>
</dbReference>
<dbReference type="Pfam" id="PF12833">
    <property type="entry name" value="HTH_18"/>
    <property type="match status" value="1"/>
</dbReference>
<gene>
    <name evidence="6" type="ORF">C5750_19620</name>
</gene>
<feature type="domain" description="HTH araC/xylS-type" evidence="5">
    <location>
        <begin position="159"/>
        <end position="256"/>
    </location>
</feature>
<dbReference type="OrthoDB" id="9804543at2"/>
<dbReference type="PROSITE" id="PS01124">
    <property type="entry name" value="HTH_ARAC_FAMILY_2"/>
    <property type="match status" value="1"/>
</dbReference>
<dbReference type="EMBL" id="PVBT01000006">
    <property type="protein sequence ID" value="PRD51051.1"/>
    <property type="molecule type" value="Genomic_DNA"/>
</dbReference>
<keyword evidence="2" id="KW-0805">Transcription regulation</keyword>
<dbReference type="InterPro" id="IPR009057">
    <property type="entry name" value="Homeodomain-like_sf"/>
</dbReference>
<dbReference type="SUPFAM" id="SSF51182">
    <property type="entry name" value="RmlC-like cupins"/>
    <property type="match status" value="1"/>
</dbReference>
<evidence type="ECO:0000256" key="4">
    <source>
        <dbReference type="ARBA" id="ARBA00023163"/>
    </source>
</evidence>
<dbReference type="CDD" id="cd06124">
    <property type="entry name" value="cupin_NimR-like_N"/>
    <property type="match status" value="1"/>
</dbReference>
<keyword evidence="4" id="KW-0804">Transcription</keyword>
<dbReference type="Gene3D" id="1.10.10.60">
    <property type="entry name" value="Homeodomain-like"/>
    <property type="match status" value="1"/>
</dbReference>
<reference evidence="6 7" key="1">
    <citation type="submission" date="2018-02" db="EMBL/GenBank/DDBJ databases">
        <title>The draft genome of Phyllobacterium myrsinacearum DSM5892.</title>
        <authorList>
            <person name="Li L."/>
            <person name="Liu L."/>
            <person name="Zhang X."/>
            <person name="Wang T."/>
        </authorList>
    </citation>
    <scope>NUCLEOTIDE SEQUENCE [LARGE SCALE GENOMIC DNA]</scope>
    <source>
        <strain evidence="6 7">DSM 5892</strain>
    </source>
</reference>
<evidence type="ECO:0000256" key="1">
    <source>
        <dbReference type="ARBA" id="ARBA00022491"/>
    </source>
</evidence>
<proteinExistence type="predicted"/>
<dbReference type="InterPro" id="IPR020449">
    <property type="entry name" value="Tscrpt_reg_AraC-type_HTH"/>
</dbReference>
<dbReference type="InterPro" id="IPR018060">
    <property type="entry name" value="HTH_AraC"/>
</dbReference>
<accession>A0A2S9JDT3</accession>
<dbReference type="InterPro" id="IPR011051">
    <property type="entry name" value="RmlC_Cupin_sf"/>
</dbReference>
<comment type="caution">
    <text evidence="6">The sequence shown here is derived from an EMBL/GenBank/DDBJ whole genome shotgun (WGS) entry which is preliminary data.</text>
</comment>